<dbReference type="GO" id="GO:0042781">
    <property type="term" value="F:3'-tRNA processing endoribonuclease activity"/>
    <property type="evidence" value="ECO:0007669"/>
    <property type="project" value="UniProtKB-UniRule"/>
</dbReference>
<feature type="binding site" evidence="8">
    <location>
        <position position="215"/>
    </location>
    <ligand>
        <name>Zn(2+)</name>
        <dbReference type="ChEBI" id="CHEBI:29105"/>
        <label>1</label>
        <note>catalytic</note>
    </ligand>
</feature>
<comment type="subunit">
    <text evidence="1 8">Homodimer.</text>
</comment>
<comment type="function">
    <text evidence="8">Zinc phosphodiesterase, which displays some tRNA 3'-processing endonuclease activity. Probably involved in tRNA maturation, by removing a 3'-trailer from precursor tRNA.</text>
</comment>
<dbReference type="Proteomes" id="UP000885660">
    <property type="component" value="Unassembled WGS sequence"/>
</dbReference>
<dbReference type="EMBL" id="DRBC01000401">
    <property type="protein sequence ID" value="HDN85418.1"/>
    <property type="molecule type" value="Genomic_DNA"/>
</dbReference>
<reference evidence="10" key="1">
    <citation type="journal article" date="2020" name="mSystems">
        <title>Genome- and Community-Level Interaction Insights into Carbon Utilization and Element Cycling Functions of Hydrothermarchaeota in Hydrothermal Sediment.</title>
        <authorList>
            <person name="Zhou Z."/>
            <person name="Liu Y."/>
            <person name="Xu W."/>
            <person name="Pan J."/>
            <person name="Luo Z.H."/>
            <person name="Li M."/>
        </authorList>
    </citation>
    <scope>NUCLEOTIDE SEQUENCE [LARGE SCALE GENOMIC DNA]</scope>
    <source>
        <strain evidence="10">HyVt-219</strain>
    </source>
</reference>
<dbReference type="PANTHER" id="PTHR46018">
    <property type="entry name" value="ZINC PHOSPHODIESTERASE ELAC PROTEIN 1"/>
    <property type="match status" value="1"/>
</dbReference>
<feature type="active site" description="Proton acceptor" evidence="8">
    <location>
        <position position="70"/>
    </location>
</feature>
<keyword evidence="4 8" id="KW-0479">Metal-binding</keyword>
<feature type="binding site" evidence="8">
    <location>
        <position position="273"/>
    </location>
    <ligand>
        <name>Zn(2+)</name>
        <dbReference type="ChEBI" id="CHEBI:29105"/>
        <label>2</label>
        <note>catalytic</note>
    </ligand>
</feature>
<feature type="binding site" evidence="8">
    <location>
        <position position="66"/>
    </location>
    <ligand>
        <name>Zn(2+)</name>
        <dbReference type="ChEBI" id="CHEBI:29105"/>
        <label>1</label>
        <note>catalytic</note>
    </ligand>
</feature>
<feature type="binding site" evidence="8">
    <location>
        <position position="70"/>
    </location>
    <ligand>
        <name>Zn(2+)</name>
        <dbReference type="ChEBI" id="CHEBI:29105"/>
        <label>2</label>
        <note>catalytic</note>
    </ligand>
</feature>
<accession>A0A7V0N256</accession>
<evidence type="ECO:0000256" key="1">
    <source>
        <dbReference type="ARBA" id="ARBA00011738"/>
    </source>
</evidence>
<dbReference type="PANTHER" id="PTHR46018:SF2">
    <property type="entry name" value="ZINC PHOSPHODIESTERASE ELAC PROTEIN 1"/>
    <property type="match status" value="1"/>
</dbReference>
<dbReference type="InterPro" id="IPR036866">
    <property type="entry name" value="RibonucZ/Hydroxyglut_hydro"/>
</dbReference>
<comment type="similarity">
    <text evidence="8">Belongs to the RNase Z family.</text>
</comment>
<keyword evidence="2 8" id="KW-0819">tRNA processing</keyword>
<evidence type="ECO:0000259" key="9">
    <source>
        <dbReference type="Pfam" id="PF12706"/>
    </source>
</evidence>
<dbReference type="NCBIfam" id="NF000801">
    <property type="entry name" value="PRK00055.1-3"/>
    <property type="match status" value="1"/>
</dbReference>
<dbReference type="SUPFAM" id="SSF56281">
    <property type="entry name" value="Metallo-hydrolase/oxidoreductase"/>
    <property type="match status" value="1"/>
</dbReference>
<dbReference type="AlphaFoldDB" id="A0A7V0N256"/>
<gene>
    <name evidence="8 10" type="primary">rnz</name>
    <name evidence="10" type="ORF">ENG47_06665</name>
</gene>
<dbReference type="CDD" id="cd07717">
    <property type="entry name" value="RNaseZ_ZiPD-like_MBL-fold"/>
    <property type="match status" value="1"/>
</dbReference>
<name>A0A7V0N256_UNCAE</name>
<dbReference type="EC" id="3.1.26.11" evidence="8"/>
<feature type="binding site" evidence="8">
    <location>
        <position position="146"/>
    </location>
    <ligand>
        <name>Zn(2+)</name>
        <dbReference type="ChEBI" id="CHEBI:29105"/>
        <label>1</label>
        <note>catalytic</note>
    </ligand>
</feature>
<evidence type="ECO:0000256" key="4">
    <source>
        <dbReference type="ARBA" id="ARBA00022723"/>
    </source>
</evidence>
<keyword evidence="3 8" id="KW-0540">Nuclease</keyword>
<keyword evidence="6 8" id="KW-0378">Hydrolase</keyword>
<feature type="binding site" evidence="8">
    <location>
        <position position="68"/>
    </location>
    <ligand>
        <name>Zn(2+)</name>
        <dbReference type="ChEBI" id="CHEBI:29105"/>
        <label>1</label>
        <note>catalytic</note>
    </ligand>
</feature>
<feature type="binding site" evidence="8">
    <location>
        <position position="71"/>
    </location>
    <ligand>
        <name>Zn(2+)</name>
        <dbReference type="ChEBI" id="CHEBI:29105"/>
        <label>2</label>
        <note>catalytic</note>
    </ligand>
</feature>
<feature type="binding site" evidence="8">
    <location>
        <position position="215"/>
    </location>
    <ligand>
        <name>Zn(2+)</name>
        <dbReference type="ChEBI" id="CHEBI:29105"/>
        <label>2</label>
        <note>catalytic</note>
    </ligand>
</feature>
<comment type="catalytic activity">
    <reaction evidence="8">
        <text>Endonucleolytic cleavage of RNA, removing extra 3' nucleotides from tRNA precursor, generating 3' termini of tRNAs. A 3'-hydroxy group is left at the tRNA terminus and a 5'-phosphoryl group is left at the trailer molecule.</text>
        <dbReference type="EC" id="3.1.26.11"/>
    </reaction>
</comment>
<dbReference type="Pfam" id="PF23023">
    <property type="entry name" value="Anti-Pycsar_Apyc1"/>
    <property type="match status" value="1"/>
</dbReference>
<evidence type="ECO:0000256" key="5">
    <source>
        <dbReference type="ARBA" id="ARBA00022759"/>
    </source>
</evidence>
<dbReference type="HAMAP" id="MF_01818">
    <property type="entry name" value="RNase_Z_BN"/>
    <property type="match status" value="1"/>
</dbReference>
<evidence type="ECO:0000256" key="7">
    <source>
        <dbReference type="ARBA" id="ARBA00022833"/>
    </source>
</evidence>
<dbReference type="NCBIfam" id="TIGR02651">
    <property type="entry name" value="RNase_Z"/>
    <property type="match status" value="1"/>
</dbReference>
<organism evidence="10">
    <name type="scientific">Aerophobetes bacterium</name>
    <dbReference type="NCBI Taxonomy" id="2030807"/>
    <lineage>
        <taxon>Bacteria</taxon>
        <taxon>Candidatus Aerophobota</taxon>
    </lineage>
</organism>
<evidence type="ECO:0000256" key="8">
    <source>
        <dbReference type="HAMAP-Rule" id="MF_01818"/>
    </source>
</evidence>
<evidence type="ECO:0000256" key="2">
    <source>
        <dbReference type="ARBA" id="ARBA00022694"/>
    </source>
</evidence>
<dbReference type="Gene3D" id="3.60.15.10">
    <property type="entry name" value="Ribonuclease Z/Hydroxyacylglutathione hydrolase-like"/>
    <property type="match status" value="1"/>
</dbReference>
<proteinExistence type="inferred from homology"/>
<comment type="cofactor">
    <cofactor evidence="8">
        <name>Zn(2+)</name>
        <dbReference type="ChEBI" id="CHEBI:29105"/>
    </cofactor>
    <text evidence="8">Binds 2 Zn(2+) ions.</text>
</comment>
<dbReference type="InterPro" id="IPR001279">
    <property type="entry name" value="Metallo-B-lactamas"/>
</dbReference>
<evidence type="ECO:0000256" key="6">
    <source>
        <dbReference type="ARBA" id="ARBA00022801"/>
    </source>
</evidence>
<comment type="caution">
    <text evidence="10">The sequence shown here is derived from an EMBL/GenBank/DDBJ whole genome shotgun (WGS) entry which is preliminary data.</text>
</comment>
<protein>
    <recommendedName>
        <fullName evidence="8">Ribonuclease Z</fullName>
        <shortName evidence="8">RNase Z</shortName>
        <ecNumber evidence="8">3.1.26.11</ecNumber>
    </recommendedName>
    <alternativeName>
        <fullName evidence="8">tRNA 3 endonuclease</fullName>
    </alternativeName>
    <alternativeName>
        <fullName evidence="8">tRNase Z</fullName>
    </alternativeName>
</protein>
<keyword evidence="5 8" id="KW-0255">Endonuclease</keyword>
<evidence type="ECO:0000256" key="3">
    <source>
        <dbReference type="ARBA" id="ARBA00022722"/>
    </source>
</evidence>
<keyword evidence="7 8" id="KW-0862">Zinc</keyword>
<dbReference type="GO" id="GO:0008270">
    <property type="term" value="F:zinc ion binding"/>
    <property type="evidence" value="ECO:0007669"/>
    <property type="project" value="UniProtKB-UniRule"/>
</dbReference>
<dbReference type="Pfam" id="PF12706">
    <property type="entry name" value="Lactamase_B_2"/>
    <property type="match status" value="1"/>
</dbReference>
<evidence type="ECO:0000313" key="10">
    <source>
        <dbReference type="EMBL" id="HDN85418.1"/>
    </source>
</evidence>
<sequence>MAKIEVTILGTTAGVPTRERAHPAIYLVYRGGEEFCYLFDCGEGTQRQILFANLNFMKINEIFITHWHGDHYLGLPGLVDTMGFENRKKPLTIFAPDVKRAKALLNIGYFSREFKIILKDVPDKGKSITQLVDTDDFKIVSTPVEHFVPAVGYAFLEKDKILIDKEKIRRLGLPDKGIIYREIKEKGRVIFKGKEIKLENISKVRKGKKVVYSGDTKICDNLIKLAENADLLIQDCTYFNFDGESFEDYGHASFEDVLGMMKKIKVKKIILTHISRRYKDKEKLKKMIKVYPDLEIAEDFMKISV</sequence>
<dbReference type="InterPro" id="IPR013471">
    <property type="entry name" value="RNase_Z/BN"/>
</dbReference>
<feature type="domain" description="Metallo-beta-lactamase" evidence="9">
    <location>
        <begin position="205"/>
        <end position="274"/>
    </location>
</feature>